<gene>
    <name evidence="2" type="ORF">WICPIJ_005157</name>
</gene>
<dbReference type="EMBL" id="JAEUBG010002889">
    <property type="protein sequence ID" value="KAH3683874.1"/>
    <property type="molecule type" value="Genomic_DNA"/>
</dbReference>
<name>A0A9P8Q6N6_WICPI</name>
<proteinExistence type="predicted"/>
<dbReference type="AlphaFoldDB" id="A0A9P8Q6N6"/>
<reference evidence="2" key="2">
    <citation type="submission" date="2021-01" db="EMBL/GenBank/DDBJ databases">
        <authorList>
            <person name="Schikora-Tamarit M.A."/>
        </authorList>
    </citation>
    <scope>NUCLEOTIDE SEQUENCE</scope>
    <source>
        <strain evidence="2">CBS2887</strain>
    </source>
</reference>
<dbReference type="Proteomes" id="UP000774326">
    <property type="component" value="Unassembled WGS sequence"/>
</dbReference>
<sequence length="144" mass="16976">MGVTAFNQTDQSRESNEQNSKSLDSLTQLAAVKLDAVCNWEIEISAKVKVTQVTLSLLNNFKRQFWNKDWSWEQVFLNKLRLITWNWSWNWIEFSFYEVTELQKLFKVNFLAKVNITELSLLTLSRLLCEGFRIVFFQATLLVV</sequence>
<reference evidence="2" key="1">
    <citation type="journal article" date="2021" name="Open Biol.">
        <title>Shared evolutionary footprints suggest mitochondrial oxidative damage underlies multiple complex I losses in fungi.</title>
        <authorList>
            <person name="Schikora-Tamarit M.A."/>
            <person name="Marcet-Houben M."/>
            <person name="Nosek J."/>
            <person name="Gabaldon T."/>
        </authorList>
    </citation>
    <scope>NUCLEOTIDE SEQUENCE</scope>
    <source>
        <strain evidence="2">CBS2887</strain>
    </source>
</reference>
<evidence type="ECO:0000313" key="2">
    <source>
        <dbReference type="EMBL" id="KAH3683874.1"/>
    </source>
</evidence>
<protein>
    <submittedName>
        <fullName evidence="2">Uncharacterized protein</fullName>
    </submittedName>
</protein>
<evidence type="ECO:0000313" key="3">
    <source>
        <dbReference type="Proteomes" id="UP000774326"/>
    </source>
</evidence>
<feature type="region of interest" description="Disordered" evidence="1">
    <location>
        <begin position="1"/>
        <end position="21"/>
    </location>
</feature>
<comment type="caution">
    <text evidence="2">The sequence shown here is derived from an EMBL/GenBank/DDBJ whole genome shotgun (WGS) entry which is preliminary data.</text>
</comment>
<accession>A0A9P8Q6N6</accession>
<keyword evidence="3" id="KW-1185">Reference proteome</keyword>
<organism evidence="2 3">
    <name type="scientific">Wickerhamomyces pijperi</name>
    <name type="common">Yeast</name>
    <name type="synonym">Pichia pijperi</name>
    <dbReference type="NCBI Taxonomy" id="599730"/>
    <lineage>
        <taxon>Eukaryota</taxon>
        <taxon>Fungi</taxon>
        <taxon>Dikarya</taxon>
        <taxon>Ascomycota</taxon>
        <taxon>Saccharomycotina</taxon>
        <taxon>Saccharomycetes</taxon>
        <taxon>Phaffomycetales</taxon>
        <taxon>Wickerhamomycetaceae</taxon>
        <taxon>Wickerhamomyces</taxon>
    </lineage>
</organism>
<feature type="compositionally biased region" description="Polar residues" evidence="1">
    <location>
        <begin position="1"/>
        <end position="10"/>
    </location>
</feature>
<evidence type="ECO:0000256" key="1">
    <source>
        <dbReference type="SAM" id="MobiDB-lite"/>
    </source>
</evidence>